<reference evidence="8" key="1">
    <citation type="submission" date="2022-08" db="EMBL/GenBank/DDBJ databases">
        <title>Genomic Encyclopedia of Type Strains, Phase III (KMG-III): the genomes of soil and plant-associated and newly described type strains.</title>
        <authorList>
            <person name="Whitman W."/>
        </authorList>
    </citation>
    <scope>NUCLEOTIDE SEQUENCE</scope>
    <source>
        <strain evidence="8">HMT 1</strain>
    </source>
</reference>
<evidence type="ECO:0000259" key="7">
    <source>
        <dbReference type="Pfam" id="PF00361"/>
    </source>
</evidence>
<feature type="transmembrane region" description="Helical" evidence="5">
    <location>
        <begin position="76"/>
        <end position="92"/>
    </location>
</feature>
<feature type="domain" description="NADH:quinone oxidoreductase/Mrp antiporter transmembrane" evidence="7">
    <location>
        <begin position="123"/>
        <end position="412"/>
    </location>
</feature>
<dbReference type="InterPro" id="IPR010096">
    <property type="entry name" value="NADH-Q_OxRdtase_suN/2"/>
</dbReference>
<dbReference type="GO" id="GO:0012505">
    <property type="term" value="C:endomembrane system"/>
    <property type="evidence" value="ECO:0007669"/>
    <property type="project" value="UniProtKB-SubCell"/>
</dbReference>
<evidence type="ECO:0000256" key="6">
    <source>
        <dbReference type="RuleBase" id="RU000320"/>
    </source>
</evidence>
<gene>
    <name evidence="5" type="primary">nuoN</name>
    <name evidence="8" type="ORF">J2T55_000922</name>
</gene>
<feature type="transmembrane region" description="Helical" evidence="5">
    <location>
        <begin position="127"/>
        <end position="146"/>
    </location>
</feature>
<keyword evidence="5" id="KW-0874">Quinone</keyword>
<dbReference type="GO" id="GO:0048038">
    <property type="term" value="F:quinone binding"/>
    <property type="evidence" value="ECO:0007669"/>
    <property type="project" value="UniProtKB-KW"/>
</dbReference>
<organism evidence="8 9">
    <name type="scientific">Methylohalomonas lacus</name>
    <dbReference type="NCBI Taxonomy" id="398773"/>
    <lineage>
        <taxon>Bacteria</taxon>
        <taxon>Pseudomonadati</taxon>
        <taxon>Pseudomonadota</taxon>
        <taxon>Gammaproteobacteria</taxon>
        <taxon>Methylohalomonadales</taxon>
        <taxon>Methylohalomonadaceae</taxon>
        <taxon>Methylohalomonas</taxon>
    </lineage>
</organism>
<dbReference type="HAMAP" id="MF_00445">
    <property type="entry name" value="NDH1_NuoN_1"/>
    <property type="match status" value="1"/>
</dbReference>
<dbReference type="Proteomes" id="UP001204445">
    <property type="component" value="Unassembled WGS sequence"/>
</dbReference>
<keyword evidence="5" id="KW-1278">Translocase</keyword>
<keyword evidence="3 5" id="KW-1133">Transmembrane helix</keyword>
<evidence type="ECO:0000313" key="8">
    <source>
        <dbReference type="EMBL" id="MCS3902914.1"/>
    </source>
</evidence>
<dbReference type="InterPro" id="IPR001750">
    <property type="entry name" value="ND/Mrp_TM"/>
</dbReference>
<protein>
    <recommendedName>
        <fullName evidence="5">NADH-quinone oxidoreductase subunit N</fullName>
        <ecNumber evidence="5">7.1.1.-</ecNumber>
    </recommendedName>
    <alternativeName>
        <fullName evidence="5">NADH dehydrogenase I subunit N</fullName>
    </alternativeName>
    <alternativeName>
        <fullName evidence="5">NDH-1 subunit N</fullName>
    </alternativeName>
</protein>
<feature type="transmembrane region" description="Helical" evidence="5">
    <location>
        <begin position="325"/>
        <end position="347"/>
    </location>
</feature>
<dbReference type="PRINTS" id="PR01434">
    <property type="entry name" value="NADHDHGNASE5"/>
</dbReference>
<feature type="transmembrane region" description="Helical" evidence="5">
    <location>
        <begin position="403"/>
        <end position="423"/>
    </location>
</feature>
<dbReference type="NCBIfam" id="NF004442">
    <property type="entry name" value="PRK05777.1-5"/>
    <property type="match status" value="1"/>
</dbReference>
<feature type="transmembrane region" description="Helical" evidence="5">
    <location>
        <begin position="158"/>
        <end position="180"/>
    </location>
</feature>
<keyword evidence="2 5" id="KW-0812">Transmembrane</keyword>
<keyword evidence="9" id="KW-1185">Reference proteome</keyword>
<comment type="subcellular location">
    <subcellularLocation>
        <location evidence="5">Cell membrane</location>
        <topology evidence="5">Multi-pass membrane protein</topology>
    </subcellularLocation>
    <subcellularLocation>
        <location evidence="1">Endomembrane system</location>
        <topology evidence="1">Multi-pass membrane protein</topology>
    </subcellularLocation>
    <subcellularLocation>
        <location evidence="6">Membrane</location>
        <topology evidence="6">Multi-pass membrane protein</topology>
    </subcellularLocation>
</comment>
<evidence type="ECO:0000313" key="9">
    <source>
        <dbReference type="Proteomes" id="UP001204445"/>
    </source>
</evidence>
<keyword evidence="5" id="KW-0813">Transport</keyword>
<dbReference type="EC" id="7.1.1.-" evidence="5"/>
<dbReference type="NCBIfam" id="TIGR01770">
    <property type="entry name" value="NDH_I_N"/>
    <property type="match status" value="1"/>
</dbReference>
<feature type="transmembrane region" description="Helical" evidence="5">
    <location>
        <begin position="104"/>
        <end position="121"/>
    </location>
</feature>
<accession>A0AAE3HIG2</accession>
<evidence type="ECO:0000256" key="2">
    <source>
        <dbReference type="ARBA" id="ARBA00022692"/>
    </source>
</evidence>
<feature type="transmembrane region" description="Helical" evidence="5">
    <location>
        <begin position="200"/>
        <end position="217"/>
    </location>
</feature>
<evidence type="ECO:0000256" key="1">
    <source>
        <dbReference type="ARBA" id="ARBA00004127"/>
    </source>
</evidence>
<feature type="transmembrane region" description="Helical" evidence="5">
    <location>
        <begin position="37"/>
        <end position="56"/>
    </location>
</feature>
<dbReference type="AlphaFoldDB" id="A0AAE3HIG2"/>
<evidence type="ECO:0000256" key="4">
    <source>
        <dbReference type="ARBA" id="ARBA00023136"/>
    </source>
</evidence>
<name>A0AAE3HIG2_9GAMM</name>
<keyword evidence="4 5" id="KW-0472">Membrane</keyword>
<keyword evidence="5" id="KW-1003">Cell membrane</keyword>
<dbReference type="PANTHER" id="PTHR22773">
    <property type="entry name" value="NADH DEHYDROGENASE"/>
    <property type="match status" value="1"/>
</dbReference>
<feature type="transmembrane region" description="Helical" evidence="5">
    <location>
        <begin position="298"/>
        <end position="319"/>
    </location>
</feature>
<comment type="function">
    <text evidence="5">NDH-1 shuttles electrons from NADH, via FMN and iron-sulfur (Fe-S) centers, to quinones in the respiratory chain. The immediate electron acceptor for the enzyme in this species is believed to be ubiquinone. Couples the redox reaction to proton translocation (for every two electrons transferred, four hydrogen ions are translocated across the cytoplasmic membrane), and thus conserves the redox energy in a proton gradient.</text>
</comment>
<comment type="catalytic activity">
    <reaction evidence="5">
        <text>a quinone + NADH + 5 H(+)(in) = a quinol + NAD(+) + 4 H(+)(out)</text>
        <dbReference type="Rhea" id="RHEA:57888"/>
        <dbReference type="ChEBI" id="CHEBI:15378"/>
        <dbReference type="ChEBI" id="CHEBI:24646"/>
        <dbReference type="ChEBI" id="CHEBI:57540"/>
        <dbReference type="ChEBI" id="CHEBI:57945"/>
        <dbReference type="ChEBI" id="CHEBI:132124"/>
    </reaction>
</comment>
<dbReference type="RefSeq" id="WP_259054518.1">
    <property type="nucleotide sequence ID" value="NZ_JANUCT010000005.1"/>
</dbReference>
<dbReference type="GO" id="GO:0042773">
    <property type="term" value="P:ATP synthesis coupled electron transport"/>
    <property type="evidence" value="ECO:0007669"/>
    <property type="project" value="InterPro"/>
</dbReference>
<proteinExistence type="inferred from homology"/>
<comment type="subunit">
    <text evidence="5">NDH-1 is composed of 14 different subunits. Subunits NuoA, H, J, K, L, M, N constitute the membrane sector of the complex.</text>
</comment>
<evidence type="ECO:0000256" key="3">
    <source>
        <dbReference type="ARBA" id="ARBA00022989"/>
    </source>
</evidence>
<comment type="caution">
    <text evidence="8">The sequence shown here is derived from an EMBL/GenBank/DDBJ whole genome shotgun (WGS) entry which is preliminary data.</text>
</comment>
<comment type="similarity">
    <text evidence="5">Belongs to the complex I subunit 2 family.</text>
</comment>
<feature type="transmembrane region" description="Helical" evidence="5">
    <location>
        <begin position="455"/>
        <end position="475"/>
    </location>
</feature>
<feature type="transmembrane region" description="Helical" evidence="5">
    <location>
        <begin position="6"/>
        <end position="25"/>
    </location>
</feature>
<feature type="transmembrane region" description="Helical" evidence="5">
    <location>
        <begin position="368"/>
        <end position="391"/>
    </location>
</feature>
<dbReference type="GO" id="GO:0008137">
    <property type="term" value="F:NADH dehydrogenase (ubiquinone) activity"/>
    <property type="evidence" value="ECO:0007669"/>
    <property type="project" value="InterPro"/>
</dbReference>
<dbReference type="Pfam" id="PF00361">
    <property type="entry name" value="Proton_antipo_M"/>
    <property type="match status" value="1"/>
</dbReference>
<evidence type="ECO:0000256" key="5">
    <source>
        <dbReference type="HAMAP-Rule" id="MF_00445"/>
    </source>
</evidence>
<dbReference type="EMBL" id="JANUCT010000005">
    <property type="protein sequence ID" value="MCS3902914.1"/>
    <property type="molecule type" value="Genomic_DNA"/>
</dbReference>
<keyword evidence="5" id="KW-0520">NAD</keyword>
<keyword evidence="5" id="KW-0830">Ubiquinone</keyword>
<dbReference type="GO" id="GO:0005886">
    <property type="term" value="C:plasma membrane"/>
    <property type="evidence" value="ECO:0007669"/>
    <property type="project" value="UniProtKB-SubCell"/>
</dbReference>
<sequence length="477" mass="51434">MSIDNLSLLLPEIALLTLACATLMVDIFSNDPKHGPGYWLAQLTLLVTAVLVLVTYTGDSQYAMAGMFVSDAMSGLLKFAICIISLFALFYSREYLLRHDIIKGEYFVLGLFAVLGMLVMVSANNLLTVYLGLELLSLSLYAMVAIHRDSSSASEAAIKYFVLGAIASGMLLYGISILYGVTGSLELGAVAQVLEGQSDYPTLAIFGLVFVLIGVAFKLGAVPFHMWLPDVYQGAPTAVTLFIGSAPKLAAFAMAIRLLVDGLGPLLPDWQQMLMILAVLSMATGNLIAIAQTNIKRMLAYSTIAHIGFLLLGLVAGNAGGYAGAMFYVITYALMSMGGFAMIILLGRKGAEADQLDDFSGLAERSPWLAFLMLILMFSMAGIPPFLGFWAKWFVLREVIQAGFVWIALLAVAFAIVGAFYYLRVVKLMYFDEPREPDEPQCSTPLRTVLSVNGLSLLLLGLSPGLLMSLCMAAFSP</sequence>
<feature type="transmembrane region" description="Helical" evidence="5">
    <location>
        <begin position="238"/>
        <end position="260"/>
    </location>
</feature>
<feature type="transmembrane region" description="Helical" evidence="5">
    <location>
        <begin position="272"/>
        <end position="291"/>
    </location>
</feature>
<dbReference type="GO" id="GO:0050136">
    <property type="term" value="F:NADH dehydrogenase (quinone) (non-electrogenic) activity"/>
    <property type="evidence" value="ECO:0007669"/>
    <property type="project" value="UniProtKB-UniRule"/>
</dbReference>